<sequence length="590" mass="66444">MDGFFKGQQEYIALVKTNTKDKGKKAMCHMDRMMKHKIKWVGVYTNKLAHFGCVTTNRVEGSHATLKTRVTKANGNLDKVFVELDRWYSTVEEVHLHRRDYEILSRDRKFDDDPHCDRMALLANNICRFAFNKIKDELTELKGVKFGDACACPNLVNYRLPCRHRIPDDDSCLELSLIDPRWLLFPENADKKETTNNIQDDKTVIILDDDDEYDDTNAAAQPAAQPNAQPDDDDSDSCYSTLDITDLHSSSPDTTDCPDINPGKDGKENMATTSSTTSDTTSNANATASANVNATTDKFKSDNPKDCGYYDNANIVRRQLLDNAYQHINDIYTMLSSDITDQQVSNIADHLKVVLVSARNDQTLLGTTKPPAVLTKKKGRPASSKRELIGVEHMDIAAKKKAKILKTMDAKTKWPFLSFSSALVSSKVADVFSPRGDGNCGFRRIAKGLFDDQDKHNQVKQTMLDTLMDRQDFYLAHNLFDFDDLKAIVSYHEAGFVPSTFWFNTIDCAQLAADSFRMPIEIHSDLGSTLYLPLSNTTYQSYKPLVLQLHASHFYLVTMKAGKRNFPNVYCVYSPTCTKTGIPDQANKFN</sequence>
<dbReference type="OMA" id="EANTWDY"/>
<protein>
    <recommendedName>
        <fullName evidence="4">OTU domain-containing protein</fullName>
    </recommendedName>
</protein>
<evidence type="ECO:0000313" key="3">
    <source>
        <dbReference type="Proteomes" id="UP000078561"/>
    </source>
</evidence>
<dbReference type="InParanoid" id="A0A163JHD9"/>
<dbReference type="OrthoDB" id="2379842at2759"/>
<dbReference type="STRING" id="4829.A0A163JHD9"/>
<evidence type="ECO:0000256" key="1">
    <source>
        <dbReference type="SAM" id="MobiDB-lite"/>
    </source>
</evidence>
<dbReference type="Proteomes" id="UP000078561">
    <property type="component" value="Unassembled WGS sequence"/>
</dbReference>
<gene>
    <name evidence="2" type="primary">ABSGL_04953.1 scaffold 6254</name>
</gene>
<dbReference type="AlphaFoldDB" id="A0A163JHD9"/>
<name>A0A163JHD9_ABSGL</name>
<feature type="compositionally biased region" description="Polar residues" evidence="1">
    <location>
        <begin position="237"/>
        <end position="254"/>
    </location>
</feature>
<feature type="region of interest" description="Disordered" evidence="1">
    <location>
        <begin position="216"/>
        <end position="285"/>
    </location>
</feature>
<proteinExistence type="predicted"/>
<accession>A0A163JHD9</accession>
<dbReference type="Gene3D" id="3.90.70.80">
    <property type="match status" value="1"/>
</dbReference>
<evidence type="ECO:0008006" key="4">
    <source>
        <dbReference type="Google" id="ProtNLM"/>
    </source>
</evidence>
<feature type="compositionally biased region" description="Low complexity" evidence="1">
    <location>
        <begin position="216"/>
        <end position="229"/>
    </location>
</feature>
<keyword evidence="3" id="KW-1185">Reference proteome</keyword>
<evidence type="ECO:0000313" key="2">
    <source>
        <dbReference type="EMBL" id="SAL99344.1"/>
    </source>
</evidence>
<dbReference type="EMBL" id="LT552686">
    <property type="protein sequence ID" value="SAL99344.1"/>
    <property type="molecule type" value="Genomic_DNA"/>
</dbReference>
<organism evidence="2">
    <name type="scientific">Absidia glauca</name>
    <name type="common">Pin mould</name>
    <dbReference type="NCBI Taxonomy" id="4829"/>
    <lineage>
        <taxon>Eukaryota</taxon>
        <taxon>Fungi</taxon>
        <taxon>Fungi incertae sedis</taxon>
        <taxon>Mucoromycota</taxon>
        <taxon>Mucoromycotina</taxon>
        <taxon>Mucoromycetes</taxon>
        <taxon>Mucorales</taxon>
        <taxon>Cunninghamellaceae</taxon>
        <taxon>Absidia</taxon>
    </lineage>
</organism>
<reference evidence="2" key="1">
    <citation type="submission" date="2016-04" db="EMBL/GenBank/DDBJ databases">
        <authorList>
            <person name="Evans L.H."/>
            <person name="Alamgir A."/>
            <person name="Owens N."/>
            <person name="Weber N.D."/>
            <person name="Virtaneva K."/>
            <person name="Barbian K."/>
            <person name="Babar A."/>
            <person name="Rosenke K."/>
        </authorList>
    </citation>
    <scope>NUCLEOTIDE SEQUENCE [LARGE SCALE GENOMIC DNA]</scope>
    <source>
        <strain evidence="2">CBS 101.48</strain>
    </source>
</reference>
<dbReference type="CDD" id="cd22744">
    <property type="entry name" value="OTU"/>
    <property type="match status" value="1"/>
</dbReference>
<feature type="compositionally biased region" description="Low complexity" evidence="1">
    <location>
        <begin position="269"/>
        <end position="285"/>
    </location>
</feature>